<feature type="transmembrane region" description="Helical" evidence="1">
    <location>
        <begin position="27"/>
        <end position="51"/>
    </location>
</feature>
<keyword evidence="1" id="KW-1133">Transmembrane helix</keyword>
<evidence type="ECO:0000256" key="1">
    <source>
        <dbReference type="SAM" id="Phobius"/>
    </source>
</evidence>
<keyword evidence="1" id="KW-0812">Transmembrane</keyword>
<sequence length="148" mass="16077">MKKDDDAGDKHDVWAVPRQILDKIKTVIWNITLFCLICYAGIEWAALLWWLGGTTTTISEQGVSCPSKAKAAVPPTESSPTDAWGVTGGKEVAGWCLFPPAHSVRDREGRDGSWLLPPFLEAAILHYSPPTRVAATITTGFILALLTT</sequence>
<evidence type="ECO:0000313" key="3">
    <source>
        <dbReference type="Proteomes" id="UP000324222"/>
    </source>
</evidence>
<dbReference type="OrthoDB" id="19039at2759"/>
<gene>
    <name evidence="2" type="ORF">E2C01_002189</name>
</gene>
<protein>
    <submittedName>
        <fullName evidence="2">Uncharacterized protein</fullName>
    </submittedName>
</protein>
<dbReference type="EMBL" id="VSRR010000075">
    <property type="protein sequence ID" value="MPC09574.1"/>
    <property type="molecule type" value="Genomic_DNA"/>
</dbReference>
<organism evidence="2 3">
    <name type="scientific">Portunus trituberculatus</name>
    <name type="common">Swimming crab</name>
    <name type="synonym">Neptunus trituberculatus</name>
    <dbReference type="NCBI Taxonomy" id="210409"/>
    <lineage>
        <taxon>Eukaryota</taxon>
        <taxon>Metazoa</taxon>
        <taxon>Ecdysozoa</taxon>
        <taxon>Arthropoda</taxon>
        <taxon>Crustacea</taxon>
        <taxon>Multicrustacea</taxon>
        <taxon>Malacostraca</taxon>
        <taxon>Eumalacostraca</taxon>
        <taxon>Eucarida</taxon>
        <taxon>Decapoda</taxon>
        <taxon>Pleocyemata</taxon>
        <taxon>Brachyura</taxon>
        <taxon>Eubrachyura</taxon>
        <taxon>Portunoidea</taxon>
        <taxon>Portunidae</taxon>
        <taxon>Portuninae</taxon>
        <taxon>Portunus</taxon>
    </lineage>
</organism>
<dbReference type="AlphaFoldDB" id="A0A5B7CLJ3"/>
<reference evidence="2 3" key="1">
    <citation type="submission" date="2019-05" db="EMBL/GenBank/DDBJ databases">
        <title>Another draft genome of Portunus trituberculatus and its Hox gene families provides insights of decapod evolution.</title>
        <authorList>
            <person name="Jeong J.-H."/>
            <person name="Song I."/>
            <person name="Kim S."/>
            <person name="Choi T."/>
            <person name="Kim D."/>
            <person name="Ryu S."/>
            <person name="Kim W."/>
        </authorList>
    </citation>
    <scope>NUCLEOTIDE SEQUENCE [LARGE SCALE GENOMIC DNA]</scope>
    <source>
        <tissue evidence="2">Muscle</tissue>
    </source>
</reference>
<comment type="caution">
    <text evidence="2">The sequence shown here is derived from an EMBL/GenBank/DDBJ whole genome shotgun (WGS) entry which is preliminary data.</text>
</comment>
<name>A0A5B7CLJ3_PORTR</name>
<evidence type="ECO:0000313" key="2">
    <source>
        <dbReference type="EMBL" id="MPC09574.1"/>
    </source>
</evidence>
<accession>A0A5B7CLJ3</accession>
<keyword evidence="3" id="KW-1185">Reference proteome</keyword>
<dbReference type="Proteomes" id="UP000324222">
    <property type="component" value="Unassembled WGS sequence"/>
</dbReference>
<keyword evidence="1" id="KW-0472">Membrane</keyword>
<proteinExistence type="predicted"/>